<feature type="signal peptide" evidence="1">
    <location>
        <begin position="1"/>
        <end position="28"/>
    </location>
</feature>
<organism evidence="2">
    <name type="scientific">uncultured Thermomicrobiales bacterium</name>
    <dbReference type="NCBI Taxonomy" id="1645740"/>
    <lineage>
        <taxon>Bacteria</taxon>
        <taxon>Pseudomonadati</taxon>
        <taxon>Thermomicrobiota</taxon>
        <taxon>Thermomicrobia</taxon>
        <taxon>Thermomicrobiales</taxon>
        <taxon>environmental samples</taxon>
    </lineage>
</organism>
<evidence type="ECO:0000256" key="1">
    <source>
        <dbReference type="SAM" id="SignalP"/>
    </source>
</evidence>
<protein>
    <submittedName>
        <fullName evidence="2">Uncharacterized protein</fullName>
    </submittedName>
</protein>
<keyword evidence="1" id="KW-0732">Signal</keyword>
<name>A0A6J4VWL9_9BACT</name>
<evidence type="ECO:0000313" key="2">
    <source>
        <dbReference type="EMBL" id="CAA9584981.1"/>
    </source>
</evidence>
<dbReference type="EMBL" id="CADCWN010000292">
    <property type="protein sequence ID" value="CAA9584981.1"/>
    <property type="molecule type" value="Genomic_DNA"/>
</dbReference>
<feature type="chain" id="PRO_5026662609" evidence="1">
    <location>
        <begin position="29"/>
        <end position="351"/>
    </location>
</feature>
<sequence length="351" mass="38976">MSRLFIRASLSWLIVVSTLLGARPVAVTADDGDAAWAAIRRGYPADQPLYRATWLPRRFGAPQYNTNPYGIVYRGEGDERLTFAFSLNAADAPLQVPPNAAPYTVRGLPAYILLPAIGPDRQLAPPFVFEIGWHEAGTSYRVRLDNSRQPGSAGGDLVLIVDSLAPVGADGAVAPRCFAATGQCIGGRFLARWLAYGGLARNGYPLTDEFRQTLEDGQEYTVQYFERVRLEWHPENDPFDQVQLGQFGRRVFRERSGRESDPPVPQTGPSYFTETGHNLSGPFLDYWQQNGGISQFGQPLTEPFPERLEDGNVYTVQYFERARFEYHPANAPPYNVLLGQFGRQILAAGGR</sequence>
<proteinExistence type="predicted"/>
<gene>
    <name evidence="2" type="ORF">AVDCRST_MAG18-3693</name>
</gene>
<dbReference type="AlphaFoldDB" id="A0A6J4VWL9"/>
<reference evidence="2" key="1">
    <citation type="submission" date="2020-02" db="EMBL/GenBank/DDBJ databases">
        <authorList>
            <person name="Meier V. D."/>
        </authorList>
    </citation>
    <scope>NUCLEOTIDE SEQUENCE</scope>
    <source>
        <strain evidence="2">AVDCRST_MAG18</strain>
    </source>
</reference>
<accession>A0A6J4VWL9</accession>